<dbReference type="CDD" id="cd03223">
    <property type="entry name" value="ABCD_peroxisomal_ALDP"/>
    <property type="match status" value="1"/>
</dbReference>
<dbReference type="GO" id="GO:0006635">
    <property type="term" value="P:fatty acid beta-oxidation"/>
    <property type="evidence" value="ECO:0007669"/>
    <property type="project" value="TreeGrafter"/>
</dbReference>
<dbReference type="GO" id="GO:0015910">
    <property type="term" value="P:long-chain fatty acid import into peroxisome"/>
    <property type="evidence" value="ECO:0007669"/>
    <property type="project" value="TreeGrafter"/>
</dbReference>
<feature type="domain" description="ABC transporter" evidence="12">
    <location>
        <begin position="470"/>
        <end position="725"/>
    </location>
</feature>
<gene>
    <name evidence="13" type="ORF">O3P69_005253</name>
</gene>
<dbReference type="SUPFAM" id="SSF90123">
    <property type="entry name" value="ABC transporter transmembrane region"/>
    <property type="match status" value="1"/>
</dbReference>
<keyword evidence="6" id="KW-0378">Hydrolase</keyword>
<reference evidence="13 14" key="1">
    <citation type="submission" date="2023-03" db="EMBL/GenBank/DDBJ databases">
        <title>High-quality genome of Scylla paramamosain provides insights in environmental adaptation.</title>
        <authorList>
            <person name="Zhang L."/>
        </authorList>
    </citation>
    <scope>NUCLEOTIDE SEQUENCE [LARGE SCALE GENOMIC DNA]</scope>
    <source>
        <strain evidence="13">LZ_2023a</strain>
        <tissue evidence="13">Muscle</tissue>
    </source>
</reference>
<accession>A0AAW0UAR5</accession>
<dbReference type="SUPFAM" id="SSF52540">
    <property type="entry name" value="P-loop containing nucleoside triphosphate hydrolases"/>
    <property type="match status" value="1"/>
</dbReference>
<dbReference type="InterPro" id="IPR036640">
    <property type="entry name" value="ABC1_TM_sf"/>
</dbReference>
<dbReference type="InterPro" id="IPR050835">
    <property type="entry name" value="ABC_transporter_sub-D"/>
</dbReference>
<dbReference type="InterPro" id="IPR003439">
    <property type="entry name" value="ABC_transporter-like_ATP-bd"/>
</dbReference>
<organism evidence="13 14">
    <name type="scientific">Scylla paramamosain</name>
    <name type="common">Mud crab</name>
    <dbReference type="NCBI Taxonomy" id="85552"/>
    <lineage>
        <taxon>Eukaryota</taxon>
        <taxon>Metazoa</taxon>
        <taxon>Ecdysozoa</taxon>
        <taxon>Arthropoda</taxon>
        <taxon>Crustacea</taxon>
        <taxon>Multicrustacea</taxon>
        <taxon>Malacostraca</taxon>
        <taxon>Eumalacostraca</taxon>
        <taxon>Eucarida</taxon>
        <taxon>Decapoda</taxon>
        <taxon>Pleocyemata</taxon>
        <taxon>Brachyura</taxon>
        <taxon>Eubrachyura</taxon>
        <taxon>Portunoidea</taxon>
        <taxon>Portunidae</taxon>
        <taxon>Portuninae</taxon>
        <taxon>Scylla</taxon>
    </lineage>
</organism>
<evidence type="ECO:0000313" key="13">
    <source>
        <dbReference type="EMBL" id="KAK8396036.1"/>
    </source>
</evidence>
<dbReference type="GO" id="GO:0005778">
    <property type="term" value="C:peroxisomal membrane"/>
    <property type="evidence" value="ECO:0007669"/>
    <property type="project" value="UniProtKB-SubCell"/>
</dbReference>
<dbReference type="GO" id="GO:0016887">
    <property type="term" value="F:ATP hydrolysis activity"/>
    <property type="evidence" value="ECO:0007669"/>
    <property type="project" value="InterPro"/>
</dbReference>
<dbReference type="InterPro" id="IPR003593">
    <property type="entry name" value="AAA+_ATPase"/>
</dbReference>
<evidence type="ECO:0000256" key="3">
    <source>
        <dbReference type="ARBA" id="ARBA00022448"/>
    </source>
</evidence>
<dbReference type="PROSITE" id="PS00211">
    <property type="entry name" value="ABC_TRANSPORTER_1"/>
    <property type="match status" value="1"/>
</dbReference>
<dbReference type="PANTHER" id="PTHR11384:SF67">
    <property type="entry name" value="ATP-BINDING CASSETTE SUB-FAMILY D MEMBER 1"/>
    <property type="match status" value="1"/>
</dbReference>
<dbReference type="GO" id="GO:0005524">
    <property type="term" value="F:ATP binding"/>
    <property type="evidence" value="ECO:0007669"/>
    <property type="project" value="UniProtKB-KW"/>
</dbReference>
<comment type="similarity">
    <text evidence="2">Belongs to the ABC transporter superfamily. ABCD family. Peroxisomal fatty acyl CoA transporter (TC 3.A.1.203) subfamily.</text>
</comment>
<dbReference type="Pfam" id="PF00005">
    <property type="entry name" value="ABC_tran"/>
    <property type="match status" value="1"/>
</dbReference>
<dbReference type="EMBL" id="JARAKH010000016">
    <property type="protein sequence ID" value="KAK8396036.1"/>
    <property type="molecule type" value="Genomic_DNA"/>
</dbReference>
<keyword evidence="11" id="KW-0576">Peroxisome</keyword>
<dbReference type="InterPro" id="IPR027417">
    <property type="entry name" value="P-loop_NTPase"/>
</dbReference>
<protein>
    <recommendedName>
        <fullName evidence="12">ABC transporter domain-containing protein</fullName>
    </recommendedName>
</protein>
<dbReference type="Proteomes" id="UP001487740">
    <property type="component" value="Unassembled WGS sequence"/>
</dbReference>
<dbReference type="InterPro" id="IPR017871">
    <property type="entry name" value="ABC_transporter-like_CS"/>
</dbReference>
<evidence type="ECO:0000256" key="2">
    <source>
        <dbReference type="ARBA" id="ARBA00008575"/>
    </source>
</evidence>
<evidence type="ECO:0000256" key="11">
    <source>
        <dbReference type="ARBA" id="ARBA00023140"/>
    </source>
</evidence>
<proteinExistence type="inferred from homology"/>
<dbReference type="FunFam" id="3.40.50.300:FF:000800">
    <property type="entry name" value="ATP-binding cassette sub-family D member 1"/>
    <property type="match status" value="1"/>
</dbReference>
<evidence type="ECO:0000256" key="9">
    <source>
        <dbReference type="ARBA" id="ARBA00022989"/>
    </source>
</evidence>
<keyword evidence="4" id="KW-0812">Transmembrane</keyword>
<dbReference type="AlphaFoldDB" id="A0AAW0UAR5"/>
<dbReference type="PANTHER" id="PTHR11384">
    <property type="entry name" value="ATP-BINDING CASSETTE, SUB-FAMILY D MEMBER"/>
    <property type="match status" value="1"/>
</dbReference>
<evidence type="ECO:0000256" key="7">
    <source>
        <dbReference type="ARBA" id="ARBA00022840"/>
    </source>
</evidence>
<keyword evidence="9" id="KW-1133">Transmembrane helix</keyword>
<evidence type="ECO:0000256" key="6">
    <source>
        <dbReference type="ARBA" id="ARBA00022801"/>
    </source>
</evidence>
<dbReference type="SMART" id="SM00382">
    <property type="entry name" value="AAA"/>
    <property type="match status" value="1"/>
</dbReference>
<dbReference type="GO" id="GO:0007031">
    <property type="term" value="P:peroxisome organization"/>
    <property type="evidence" value="ECO:0007669"/>
    <property type="project" value="TreeGrafter"/>
</dbReference>
<comment type="caution">
    <text evidence="13">The sequence shown here is derived from an EMBL/GenBank/DDBJ whole genome shotgun (WGS) entry which is preliminary data.</text>
</comment>
<dbReference type="GO" id="GO:0042760">
    <property type="term" value="P:very long-chain fatty acid catabolic process"/>
    <property type="evidence" value="ECO:0007669"/>
    <property type="project" value="TreeGrafter"/>
</dbReference>
<evidence type="ECO:0000256" key="8">
    <source>
        <dbReference type="ARBA" id="ARBA00022967"/>
    </source>
</evidence>
<keyword evidence="8" id="KW-1278">Translocase</keyword>
<sequence>MTNAVSKLIRDTSQKLNVSETNLTRGGMSVVVALYIYKVVYPKVREIQLGLTYQEPREKNREEIIQEKKRGPTVNRDFFMQLRKLMRIIIPGVWSKSALLLAVHTVTLVTRTFLSIYVAELEGRVVKYIVRKDVAKFALMMTKWIGIAVPATFINSMIRFLESHLALTFRTCLVKYSYDLYFRNQCYYRVSNLDGRLENADHCLTEDITAFTSSIAHLYSHITKPLLDSLLISYSLVALARARGGASLPGPVLGTLVVLITGRILRRVSPKFGSLVAEEAHRKGYLRAIHSRIIANAEEIAFYGGQKVELGILQQGYHSLVRQMNIIFNKRLWYIMLEQFLMKYVWSGAGMVMTSIPLLTSTISESGQADGGVSERTQYFTTAKNMLTSGADAVERLLTSYKEIVELAGYTARVGNMLKVFEEVQRGRYVRVSVMSDNENRDNRCPANLVFQNGVPVINGIVTESPDGTIIIRDVPIVTPNCDVVVPSLNLTVQPQMHLLITGPNGCGKSSLFRILSGLWPVYSGSLQKPVTADMFYIPQRPYMLAGSLRDQVIYPDSVEEMRSKGIMDTHLEDIMGIVNLQHLVIREGGWDAQQDWKDVLSGGEKQRMGMARLFYHKPRYALLDECTSAVSIDVEGHMYQSAKDQGITLLTITHRPTLWKFHTHVLQFDGEGGWKFDHLDSDKRLSLKDEKHHLETLLSDIPTKMERLKELCSILGEDSLLVEEGTIPDVASDTALSD</sequence>
<keyword evidence="7" id="KW-0067">ATP-binding</keyword>
<dbReference type="Gene3D" id="3.40.50.300">
    <property type="entry name" value="P-loop containing nucleotide triphosphate hydrolases"/>
    <property type="match status" value="1"/>
</dbReference>
<evidence type="ECO:0000259" key="12">
    <source>
        <dbReference type="PROSITE" id="PS50893"/>
    </source>
</evidence>
<dbReference type="InterPro" id="IPR011527">
    <property type="entry name" value="ABC1_TM_dom"/>
</dbReference>
<dbReference type="GO" id="GO:0140359">
    <property type="term" value="F:ABC-type transporter activity"/>
    <property type="evidence" value="ECO:0007669"/>
    <property type="project" value="InterPro"/>
</dbReference>
<evidence type="ECO:0000256" key="5">
    <source>
        <dbReference type="ARBA" id="ARBA00022741"/>
    </source>
</evidence>
<keyword evidence="14" id="KW-1185">Reference proteome</keyword>
<dbReference type="GO" id="GO:0005324">
    <property type="term" value="F:long-chain fatty acid transmembrane transporter activity"/>
    <property type="evidence" value="ECO:0007669"/>
    <property type="project" value="TreeGrafter"/>
</dbReference>
<dbReference type="Pfam" id="PF06472">
    <property type="entry name" value="ABC_membrane_2"/>
    <property type="match status" value="1"/>
</dbReference>
<keyword evidence="3" id="KW-0813">Transport</keyword>
<evidence type="ECO:0000256" key="10">
    <source>
        <dbReference type="ARBA" id="ARBA00023136"/>
    </source>
</evidence>
<keyword evidence="10" id="KW-0472">Membrane</keyword>
<evidence type="ECO:0000256" key="4">
    <source>
        <dbReference type="ARBA" id="ARBA00022692"/>
    </source>
</evidence>
<dbReference type="PROSITE" id="PS50893">
    <property type="entry name" value="ABC_TRANSPORTER_2"/>
    <property type="match status" value="1"/>
</dbReference>
<name>A0AAW0UAR5_SCYPA</name>
<evidence type="ECO:0000256" key="1">
    <source>
        <dbReference type="ARBA" id="ARBA00004585"/>
    </source>
</evidence>
<comment type="subcellular location">
    <subcellularLocation>
        <location evidence="1">Peroxisome membrane</location>
        <topology evidence="1">Multi-pass membrane protein</topology>
    </subcellularLocation>
</comment>
<keyword evidence="5" id="KW-0547">Nucleotide-binding</keyword>
<evidence type="ECO:0000313" key="14">
    <source>
        <dbReference type="Proteomes" id="UP001487740"/>
    </source>
</evidence>